<name>A0A392VAW8_9FABA</name>
<evidence type="ECO:0000256" key="1">
    <source>
        <dbReference type="SAM" id="MobiDB-lite"/>
    </source>
</evidence>
<sequence length="72" mass="8297">TNSPHEDEPVKKKRSTRANTSREGGSRQQPQQQPPQPQQEQHEGISYVAALMANYPDLAAYQHSWSDRFYLE</sequence>
<feature type="non-terminal residue" evidence="2">
    <location>
        <position position="1"/>
    </location>
</feature>
<evidence type="ECO:0000313" key="2">
    <source>
        <dbReference type="EMBL" id="MCI85466.1"/>
    </source>
</evidence>
<feature type="region of interest" description="Disordered" evidence="1">
    <location>
        <begin position="1"/>
        <end position="45"/>
    </location>
</feature>
<proteinExistence type="predicted"/>
<dbReference type="Proteomes" id="UP000265520">
    <property type="component" value="Unassembled WGS sequence"/>
</dbReference>
<feature type="compositionally biased region" description="Polar residues" evidence="1">
    <location>
        <begin position="17"/>
        <end position="27"/>
    </location>
</feature>
<reference evidence="2 3" key="1">
    <citation type="journal article" date="2018" name="Front. Plant Sci.">
        <title>Red Clover (Trifolium pratense) and Zigzag Clover (T. medium) - A Picture of Genomic Similarities and Differences.</title>
        <authorList>
            <person name="Dluhosova J."/>
            <person name="Istvanek J."/>
            <person name="Nedelnik J."/>
            <person name="Repkova J."/>
        </authorList>
    </citation>
    <scope>NUCLEOTIDE SEQUENCE [LARGE SCALE GENOMIC DNA]</scope>
    <source>
        <strain evidence="3">cv. 10/8</strain>
        <tissue evidence="2">Leaf</tissue>
    </source>
</reference>
<dbReference type="EMBL" id="LXQA011115991">
    <property type="protein sequence ID" value="MCI85466.1"/>
    <property type="molecule type" value="Genomic_DNA"/>
</dbReference>
<organism evidence="2 3">
    <name type="scientific">Trifolium medium</name>
    <dbReference type="NCBI Taxonomy" id="97028"/>
    <lineage>
        <taxon>Eukaryota</taxon>
        <taxon>Viridiplantae</taxon>
        <taxon>Streptophyta</taxon>
        <taxon>Embryophyta</taxon>
        <taxon>Tracheophyta</taxon>
        <taxon>Spermatophyta</taxon>
        <taxon>Magnoliopsida</taxon>
        <taxon>eudicotyledons</taxon>
        <taxon>Gunneridae</taxon>
        <taxon>Pentapetalae</taxon>
        <taxon>rosids</taxon>
        <taxon>fabids</taxon>
        <taxon>Fabales</taxon>
        <taxon>Fabaceae</taxon>
        <taxon>Papilionoideae</taxon>
        <taxon>50 kb inversion clade</taxon>
        <taxon>NPAAA clade</taxon>
        <taxon>Hologalegina</taxon>
        <taxon>IRL clade</taxon>
        <taxon>Trifolieae</taxon>
        <taxon>Trifolium</taxon>
    </lineage>
</organism>
<comment type="caution">
    <text evidence="2">The sequence shown here is derived from an EMBL/GenBank/DDBJ whole genome shotgun (WGS) entry which is preliminary data.</text>
</comment>
<feature type="compositionally biased region" description="Basic and acidic residues" evidence="1">
    <location>
        <begin position="1"/>
        <end position="10"/>
    </location>
</feature>
<accession>A0A392VAW8</accession>
<protein>
    <submittedName>
        <fullName evidence="2">Uncharacterized protein</fullName>
    </submittedName>
</protein>
<keyword evidence="3" id="KW-1185">Reference proteome</keyword>
<feature type="non-terminal residue" evidence="2">
    <location>
        <position position="72"/>
    </location>
</feature>
<dbReference type="AlphaFoldDB" id="A0A392VAW8"/>
<evidence type="ECO:0000313" key="3">
    <source>
        <dbReference type="Proteomes" id="UP000265520"/>
    </source>
</evidence>